<dbReference type="Proteomes" id="UP000027002">
    <property type="component" value="Chromosome 3"/>
</dbReference>
<feature type="compositionally biased region" description="Basic and acidic residues" evidence="1">
    <location>
        <begin position="40"/>
        <end position="57"/>
    </location>
</feature>
<gene>
    <name evidence="2" type="ORF">UV8b_03885</name>
</gene>
<dbReference type="EMBL" id="CP072755">
    <property type="protein sequence ID" value="QUC19644.1"/>
    <property type="molecule type" value="Genomic_DNA"/>
</dbReference>
<name>A0A8E5HQF0_USTVR</name>
<dbReference type="OrthoDB" id="5418627at2759"/>
<protein>
    <submittedName>
        <fullName evidence="2">Uncharacterized protein</fullName>
    </submittedName>
</protein>
<feature type="compositionally biased region" description="Polar residues" evidence="1">
    <location>
        <begin position="208"/>
        <end position="230"/>
    </location>
</feature>
<accession>A0A8E5HQF0</accession>
<feature type="compositionally biased region" description="Basic and acidic residues" evidence="1">
    <location>
        <begin position="318"/>
        <end position="327"/>
    </location>
</feature>
<keyword evidence="3" id="KW-1185">Reference proteome</keyword>
<feature type="compositionally biased region" description="Acidic residues" evidence="1">
    <location>
        <begin position="328"/>
        <end position="339"/>
    </location>
</feature>
<evidence type="ECO:0000256" key="1">
    <source>
        <dbReference type="SAM" id="MobiDB-lite"/>
    </source>
</evidence>
<feature type="compositionally biased region" description="Polar residues" evidence="1">
    <location>
        <begin position="1"/>
        <end position="10"/>
    </location>
</feature>
<evidence type="ECO:0000313" key="2">
    <source>
        <dbReference type="EMBL" id="QUC19644.1"/>
    </source>
</evidence>
<feature type="region of interest" description="Disordered" evidence="1">
    <location>
        <begin position="107"/>
        <end position="139"/>
    </location>
</feature>
<dbReference type="KEGG" id="uvi:66064663"/>
<feature type="compositionally biased region" description="Low complexity" evidence="1">
    <location>
        <begin position="21"/>
        <end position="31"/>
    </location>
</feature>
<organism evidence="2 3">
    <name type="scientific">Ustilaginoidea virens</name>
    <name type="common">Rice false smut fungus</name>
    <name type="synonym">Villosiclava virens</name>
    <dbReference type="NCBI Taxonomy" id="1159556"/>
    <lineage>
        <taxon>Eukaryota</taxon>
        <taxon>Fungi</taxon>
        <taxon>Dikarya</taxon>
        <taxon>Ascomycota</taxon>
        <taxon>Pezizomycotina</taxon>
        <taxon>Sordariomycetes</taxon>
        <taxon>Hypocreomycetidae</taxon>
        <taxon>Hypocreales</taxon>
        <taxon>Clavicipitaceae</taxon>
        <taxon>Ustilaginoidea</taxon>
    </lineage>
</organism>
<dbReference type="GeneID" id="66064663"/>
<dbReference type="RefSeq" id="XP_042997317.1">
    <property type="nucleotide sequence ID" value="XM_043141383.1"/>
</dbReference>
<sequence>MSPEGTNATANDELDFMHVHSSSSDQDFSISKGLDFSIKPADDNRSSISSDKSDSKPPRSAMRRSSSIAKIPQSPRRVRFDFMGEEVLPTSSPQPFAFISARISSPEPLDDRIDCASNLATEPGEDEEEETLPRKVSSSDALRALSRVPLEEDGTVWTVVSCDSDDAAVDEASPPTGRNSVGKTERSETCAITTDLPTAAGSPPTARNAPSCNVSQSTHEVVASSISPEQDSSDDGFLAMARRKAPAPCVSRTPETPNLANLTQKIGGDERNNLNTGQLNGIKANTLKDTTTPTPKPVTLIQSEDELFHFEEEGLKFPFEASKRDEPVEQEQLEADDSDHDIATAPDAEPISLYATSPAVAIARPRERDAEESLPSRPKFQAGTVGSYKGKPLVMPVMRNPDILAKLESTEPVGPLTGSVHDRYPVEEDFKPSTLQTCISQGVVVSAPRSFSEMLILEDMMKSAKRQSTSPGAHPQ</sequence>
<feature type="region of interest" description="Disordered" evidence="1">
    <location>
        <begin position="318"/>
        <end position="385"/>
    </location>
</feature>
<dbReference type="AlphaFoldDB" id="A0A8E5HQF0"/>
<feature type="region of interest" description="Disordered" evidence="1">
    <location>
        <begin position="1"/>
        <end position="76"/>
    </location>
</feature>
<proteinExistence type="predicted"/>
<evidence type="ECO:0000313" key="3">
    <source>
        <dbReference type="Proteomes" id="UP000027002"/>
    </source>
</evidence>
<reference evidence="2" key="1">
    <citation type="submission" date="2020-03" db="EMBL/GenBank/DDBJ databases">
        <title>A mixture of massive structural variations and highly conserved coding sequences in Ustilaginoidea virens genome.</title>
        <authorList>
            <person name="Zhang K."/>
            <person name="Zhao Z."/>
            <person name="Zhang Z."/>
            <person name="Li Y."/>
            <person name="Hsiang T."/>
            <person name="Sun W."/>
        </authorList>
    </citation>
    <scope>NUCLEOTIDE SEQUENCE</scope>
    <source>
        <strain evidence="2">UV-8b</strain>
    </source>
</reference>
<feature type="region of interest" description="Disordered" evidence="1">
    <location>
        <begin position="167"/>
        <end position="234"/>
    </location>
</feature>